<keyword evidence="2" id="KW-1185">Reference proteome</keyword>
<name>W6TUL9_HOLOB</name>
<accession>W6TUL9</accession>
<protein>
    <submittedName>
        <fullName evidence="1">Uncharacterized protein</fullName>
    </submittedName>
</protein>
<dbReference type="EMBL" id="AWTR02000047">
    <property type="protein sequence ID" value="ETZ07417.1"/>
    <property type="molecule type" value="Genomic_DNA"/>
</dbReference>
<dbReference type="Proteomes" id="UP000019112">
    <property type="component" value="Unassembled WGS sequence"/>
</dbReference>
<sequence length="53" mass="5787">MILGDLKYPKIKVIDGAVEKRVVKSSSIEQKASTVFSLTSRTLNLGSLELNHA</sequence>
<organism evidence="1 2">
    <name type="scientific">Holospora obtusa F1</name>
    <dbReference type="NCBI Taxonomy" id="1399147"/>
    <lineage>
        <taxon>Bacteria</taxon>
        <taxon>Pseudomonadati</taxon>
        <taxon>Pseudomonadota</taxon>
        <taxon>Alphaproteobacteria</taxon>
        <taxon>Holosporales</taxon>
        <taxon>Holosporaceae</taxon>
        <taxon>Holospora</taxon>
    </lineage>
</organism>
<reference evidence="1 2" key="1">
    <citation type="journal article" date="2014" name="FEMS Microbiol. Lett.">
        <title>Draft genome sequences of three Holospora species (Holospora obtusa, Holospora undulata, and Holospora elegans), endonuclear symbiotic bacteria of the ciliate Paramecium caudatum.</title>
        <authorList>
            <person name="Dohra H."/>
            <person name="Tanaka K."/>
            <person name="Suzuki T."/>
            <person name="Fujishima M."/>
            <person name="Suzuki H."/>
        </authorList>
    </citation>
    <scope>NUCLEOTIDE SEQUENCE [LARGE SCALE GENOMIC DNA]</scope>
    <source>
        <strain evidence="1 2">F1</strain>
    </source>
</reference>
<proteinExistence type="predicted"/>
<dbReference type="AlphaFoldDB" id="W6TUL9"/>
<evidence type="ECO:0000313" key="1">
    <source>
        <dbReference type="EMBL" id="ETZ07417.1"/>
    </source>
</evidence>
<evidence type="ECO:0000313" key="2">
    <source>
        <dbReference type="Proteomes" id="UP000019112"/>
    </source>
</evidence>
<gene>
    <name evidence="1" type="ORF">P618_200402</name>
</gene>
<comment type="caution">
    <text evidence="1">The sequence shown here is derived from an EMBL/GenBank/DDBJ whole genome shotgun (WGS) entry which is preliminary data.</text>
</comment>